<name>A0ABW4L3T8_9MICO</name>
<dbReference type="Gene3D" id="3.90.1200.10">
    <property type="match status" value="1"/>
</dbReference>
<organism evidence="1 2">
    <name type="scientific">Georgenia deserti</name>
    <dbReference type="NCBI Taxonomy" id="2093781"/>
    <lineage>
        <taxon>Bacteria</taxon>
        <taxon>Bacillati</taxon>
        <taxon>Actinomycetota</taxon>
        <taxon>Actinomycetes</taxon>
        <taxon>Micrococcales</taxon>
        <taxon>Bogoriellaceae</taxon>
        <taxon>Georgenia</taxon>
    </lineage>
</organism>
<dbReference type="SUPFAM" id="SSF56112">
    <property type="entry name" value="Protein kinase-like (PK-like)"/>
    <property type="match status" value="1"/>
</dbReference>
<comment type="caution">
    <text evidence="1">The sequence shown here is derived from an EMBL/GenBank/DDBJ whole genome shotgun (WGS) entry which is preliminary data.</text>
</comment>
<dbReference type="EMBL" id="JBHUEE010000004">
    <property type="protein sequence ID" value="MFD1718096.1"/>
    <property type="molecule type" value="Genomic_DNA"/>
</dbReference>
<dbReference type="RefSeq" id="WP_388005689.1">
    <property type="nucleotide sequence ID" value="NZ_JBHUEE010000004.1"/>
</dbReference>
<accession>A0ABW4L3T8</accession>
<dbReference type="InterPro" id="IPR011009">
    <property type="entry name" value="Kinase-like_dom_sf"/>
</dbReference>
<sequence length="317" mass="33877">MSAPVVPAALADQVGPTEAGAAWLERLPGLIEQARERWGLTIEAPFPTGTAGWTAPARTRDGGEVVVKIVFPHAEAEAEPVGLRLWSGRGGPELLAHDPASWSLLLRRIRPGHDLSHDEDLSRRPPEQRLEIAAELLATLHAAPLGDPPAPLPRLSDYTAELAAILRERTPRHAPALGADRGLLSEAAALLEDLPREARPRPVHGDANPGNLLADDATGTRRWVAIDPKPMLGDPAYDPAPLLSQVDDPFRSEDATTLLRRRTRVVAATTGLDAGRVAAWAMARAAESALWRADKLGDPDGAGAELAQARAWSRLAV</sequence>
<proteinExistence type="predicted"/>
<evidence type="ECO:0000313" key="2">
    <source>
        <dbReference type="Proteomes" id="UP001597277"/>
    </source>
</evidence>
<gene>
    <name evidence="1" type="ORF">ACFSE6_09635</name>
</gene>
<dbReference type="Pfam" id="PF04655">
    <property type="entry name" value="APH_6_hur"/>
    <property type="match status" value="1"/>
</dbReference>
<evidence type="ECO:0000313" key="1">
    <source>
        <dbReference type="EMBL" id="MFD1718096.1"/>
    </source>
</evidence>
<protein>
    <submittedName>
        <fullName evidence="1">Aminoglycoside phosphotransferase family protein</fullName>
    </submittedName>
</protein>
<dbReference type="InterPro" id="IPR006748">
    <property type="entry name" value="NH2Glyco/OHUrea_AB-resist_kin"/>
</dbReference>
<reference evidence="2" key="1">
    <citation type="journal article" date="2019" name="Int. J. Syst. Evol. Microbiol.">
        <title>The Global Catalogue of Microorganisms (GCM) 10K type strain sequencing project: providing services to taxonomists for standard genome sequencing and annotation.</title>
        <authorList>
            <consortium name="The Broad Institute Genomics Platform"/>
            <consortium name="The Broad Institute Genome Sequencing Center for Infectious Disease"/>
            <person name="Wu L."/>
            <person name="Ma J."/>
        </authorList>
    </citation>
    <scope>NUCLEOTIDE SEQUENCE [LARGE SCALE GENOMIC DNA]</scope>
    <source>
        <strain evidence="2">JCM 17130</strain>
    </source>
</reference>
<dbReference type="Proteomes" id="UP001597277">
    <property type="component" value="Unassembled WGS sequence"/>
</dbReference>
<keyword evidence="2" id="KW-1185">Reference proteome</keyword>